<evidence type="ECO:0000313" key="7">
    <source>
        <dbReference type="EMBL" id="TLD00636.1"/>
    </source>
</evidence>
<feature type="transmembrane region" description="Helical" evidence="5">
    <location>
        <begin position="295"/>
        <end position="315"/>
    </location>
</feature>
<dbReference type="InterPro" id="IPR052902">
    <property type="entry name" value="ABC-2_transporter"/>
</dbReference>
<dbReference type="Proteomes" id="UP000306509">
    <property type="component" value="Unassembled WGS sequence"/>
</dbReference>
<dbReference type="GO" id="GO:0016020">
    <property type="term" value="C:membrane"/>
    <property type="evidence" value="ECO:0007669"/>
    <property type="project" value="UniProtKB-SubCell"/>
</dbReference>
<evidence type="ECO:0000259" key="6">
    <source>
        <dbReference type="Pfam" id="PF12698"/>
    </source>
</evidence>
<feature type="domain" description="ABC-2 type transporter transmembrane" evidence="6">
    <location>
        <begin position="120"/>
        <end position="311"/>
    </location>
</feature>
<accession>A0A4U8QFZ4</accession>
<keyword evidence="8" id="KW-1185">Reference proteome</keyword>
<evidence type="ECO:0000256" key="5">
    <source>
        <dbReference type="SAM" id="Phobius"/>
    </source>
</evidence>
<evidence type="ECO:0000256" key="3">
    <source>
        <dbReference type="ARBA" id="ARBA00022989"/>
    </source>
</evidence>
<dbReference type="STRING" id="180332.GCA_000797495_05010"/>
<dbReference type="GO" id="GO:0140359">
    <property type="term" value="F:ABC-type transporter activity"/>
    <property type="evidence" value="ECO:0007669"/>
    <property type="project" value="InterPro"/>
</dbReference>
<protein>
    <submittedName>
        <fullName evidence="7">ABC-2 family transporter protein</fullName>
    </submittedName>
</protein>
<reference evidence="7 8" key="1">
    <citation type="journal article" date="2019" name="Anaerobe">
        <title>Detection of Robinsoniella peoriensis in multiple bone samples of a trauma patient.</title>
        <authorList>
            <person name="Schrottner P."/>
            <person name="Hartwich K."/>
            <person name="Bunk B."/>
            <person name="Schober I."/>
            <person name="Helbig S."/>
            <person name="Rudolph W.W."/>
            <person name="Gunzer F."/>
        </authorList>
    </citation>
    <scope>NUCLEOTIDE SEQUENCE [LARGE SCALE GENOMIC DNA]</scope>
    <source>
        <strain evidence="7 8">DSM 106044</strain>
    </source>
</reference>
<keyword evidence="4 5" id="KW-0472">Membrane</keyword>
<evidence type="ECO:0000313" key="8">
    <source>
        <dbReference type="Proteomes" id="UP000306509"/>
    </source>
</evidence>
<dbReference type="RefSeq" id="WP_044293879.1">
    <property type="nucleotide sequence ID" value="NZ_JTGN01000002.1"/>
</dbReference>
<organism evidence="7 8">
    <name type="scientific">Robinsoniella peoriensis</name>
    <dbReference type="NCBI Taxonomy" id="180332"/>
    <lineage>
        <taxon>Bacteria</taxon>
        <taxon>Bacillati</taxon>
        <taxon>Bacillota</taxon>
        <taxon>Clostridia</taxon>
        <taxon>Lachnospirales</taxon>
        <taxon>Lachnospiraceae</taxon>
        <taxon>Robinsoniella</taxon>
    </lineage>
</organism>
<dbReference type="InterPro" id="IPR013525">
    <property type="entry name" value="ABC2_TM"/>
</dbReference>
<keyword evidence="2 5" id="KW-0812">Transmembrane</keyword>
<dbReference type="EMBL" id="QGQD01000051">
    <property type="protein sequence ID" value="TLD00636.1"/>
    <property type="molecule type" value="Genomic_DNA"/>
</dbReference>
<proteinExistence type="predicted"/>
<evidence type="ECO:0000256" key="2">
    <source>
        <dbReference type="ARBA" id="ARBA00022692"/>
    </source>
</evidence>
<dbReference type="PANTHER" id="PTHR43027">
    <property type="entry name" value="DOXORUBICIN RESISTANCE ABC TRANSPORTER PERMEASE PROTEIN DRRC-RELATED"/>
    <property type="match status" value="1"/>
</dbReference>
<comment type="subcellular location">
    <subcellularLocation>
        <location evidence="1">Membrane</location>
        <topology evidence="1">Multi-pass membrane protein</topology>
    </subcellularLocation>
</comment>
<dbReference type="Pfam" id="PF12698">
    <property type="entry name" value="ABC2_membrane_3"/>
    <property type="match status" value="1"/>
</dbReference>
<gene>
    <name evidence="7" type="ORF">DSM106044_02468</name>
</gene>
<feature type="transmembrane region" description="Helical" evidence="5">
    <location>
        <begin position="20"/>
        <end position="37"/>
    </location>
</feature>
<feature type="transmembrane region" description="Helical" evidence="5">
    <location>
        <begin position="130"/>
        <end position="150"/>
    </location>
</feature>
<evidence type="ECO:0000256" key="4">
    <source>
        <dbReference type="ARBA" id="ARBA00023136"/>
    </source>
</evidence>
<sequence length="323" mass="35958">MIQILKNDLDRVLCNKKNAIMTLVLTICMVGFAIYFTNKIQVIGNLAVVGNVREEIGLEHYFNISYVLQEPKESELVSGRYDAVIKQTAEGYGIQTLKGDTFKNMVMQALKDPAGFVPETDRIRGVGTNIIGYLVMILLMQGVLHMEYYGEDKEKHLVERIAVSPISFVKYLAAHFLYAFLMLFLPSMGVVAAARIIGLNIGLSLWEYAALLGILCMLSVSFGIFMHTFCKSMDSANMTASPLIVLTSVLGGTFYSYAHSSQIMNGLINVLPQKNFISFVNGVEKGSLNIHHYQQLGYCLVIILVLTGISIVRNCRKYRPAVK</sequence>
<comment type="caution">
    <text evidence="7">The sequence shown here is derived from an EMBL/GenBank/DDBJ whole genome shotgun (WGS) entry which is preliminary data.</text>
</comment>
<dbReference type="AlphaFoldDB" id="A0A4U8QFZ4"/>
<name>A0A4U8QFZ4_9FIRM</name>
<keyword evidence="3 5" id="KW-1133">Transmembrane helix</keyword>
<feature type="transmembrane region" description="Helical" evidence="5">
    <location>
        <begin position="208"/>
        <end position="226"/>
    </location>
</feature>
<feature type="transmembrane region" description="Helical" evidence="5">
    <location>
        <begin position="171"/>
        <end position="196"/>
    </location>
</feature>
<feature type="transmembrane region" description="Helical" evidence="5">
    <location>
        <begin position="238"/>
        <end position="258"/>
    </location>
</feature>
<evidence type="ECO:0000256" key="1">
    <source>
        <dbReference type="ARBA" id="ARBA00004141"/>
    </source>
</evidence>
<dbReference type="PANTHER" id="PTHR43027:SF1">
    <property type="entry name" value="DOXORUBICIN RESISTANCE ABC TRANSPORTER PERMEASE PROTEIN DRRC-RELATED"/>
    <property type="match status" value="1"/>
</dbReference>